<organism evidence="1 2">
    <name type="scientific">Mycena metata</name>
    <dbReference type="NCBI Taxonomy" id="1033252"/>
    <lineage>
        <taxon>Eukaryota</taxon>
        <taxon>Fungi</taxon>
        <taxon>Dikarya</taxon>
        <taxon>Basidiomycota</taxon>
        <taxon>Agaricomycotina</taxon>
        <taxon>Agaricomycetes</taxon>
        <taxon>Agaricomycetidae</taxon>
        <taxon>Agaricales</taxon>
        <taxon>Marasmiineae</taxon>
        <taxon>Mycenaceae</taxon>
        <taxon>Mycena</taxon>
    </lineage>
</organism>
<name>A0AAD7JFC5_9AGAR</name>
<proteinExistence type="predicted"/>
<accession>A0AAD7JFC5</accession>
<dbReference type="EMBL" id="JARKIB010000032">
    <property type="protein sequence ID" value="KAJ7762544.1"/>
    <property type="molecule type" value="Genomic_DNA"/>
</dbReference>
<reference evidence="1" key="1">
    <citation type="submission" date="2023-03" db="EMBL/GenBank/DDBJ databases">
        <title>Massive genome expansion in bonnet fungi (Mycena s.s.) driven by repeated elements and novel gene families across ecological guilds.</title>
        <authorList>
            <consortium name="Lawrence Berkeley National Laboratory"/>
            <person name="Harder C.B."/>
            <person name="Miyauchi S."/>
            <person name="Viragh M."/>
            <person name="Kuo A."/>
            <person name="Thoen E."/>
            <person name="Andreopoulos B."/>
            <person name="Lu D."/>
            <person name="Skrede I."/>
            <person name="Drula E."/>
            <person name="Henrissat B."/>
            <person name="Morin E."/>
            <person name="Kohler A."/>
            <person name="Barry K."/>
            <person name="LaButti K."/>
            <person name="Morin E."/>
            <person name="Salamov A."/>
            <person name="Lipzen A."/>
            <person name="Mereny Z."/>
            <person name="Hegedus B."/>
            <person name="Baldrian P."/>
            <person name="Stursova M."/>
            <person name="Weitz H."/>
            <person name="Taylor A."/>
            <person name="Grigoriev I.V."/>
            <person name="Nagy L.G."/>
            <person name="Martin F."/>
            <person name="Kauserud H."/>
        </authorList>
    </citation>
    <scope>NUCLEOTIDE SEQUENCE</scope>
    <source>
        <strain evidence="1">CBHHK182m</strain>
    </source>
</reference>
<evidence type="ECO:0000313" key="1">
    <source>
        <dbReference type="EMBL" id="KAJ7762544.1"/>
    </source>
</evidence>
<protein>
    <submittedName>
        <fullName evidence="1">Uncharacterized protein</fullName>
    </submittedName>
</protein>
<dbReference type="AlphaFoldDB" id="A0AAD7JFC5"/>
<comment type="caution">
    <text evidence="1">The sequence shown here is derived from an EMBL/GenBank/DDBJ whole genome shotgun (WGS) entry which is preliminary data.</text>
</comment>
<keyword evidence="2" id="KW-1185">Reference proteome</keyword>
<sequence length="190" mass="21861">MTQWMLVSREWLNIVVAFVFRDLWITSRAHLLYIIDICDLNSSFVCKLAGISDVRRHLAETCQSLTISSYHDRVVEYTRQCKELIEYATMEVRRGRMLPGVCRYKSQIFAIPVDIIATVIEYFTPRITALHFVLIDCNGVYNPWDSLRAWSDHVLSALARRAARHLCLHLSALQDPARCASGHVLPRAII</sequence>
<dbReference type="Proteomes" id="UP001215598">
    <property type="component" value="Unassembled WGS sequence"/>
</dbReference>
<gene>
    <name evidence="1" type="ORF">B0H16DRAFT_1883998</name>
</gene>
<evidence type="ECO:0000313" key="2">
    <source>
        <dbReference type="Proteomes" id="UP001215598"/>
    </source>
</evidence>